<dbReference type="CDD" id="cd01948">
    <property type="entry name" value="EAL"/>
    <property type="match status" value="1"/>
</dbReference>
<dbReference type="PANTHER" id="PTHR33121:SF70">
    <property type="entry name" value="SIGNALING PROTEIN YKOW"/>
    <property type="match status" value="1"/>
</dbReference>
<evidence type="ECO:0000313" key="2">
    <source>
        <dbReference type="EMBL" id="EJX04603.1"/>
    </source>
</evidence>
<dbReference type="GO" id="GO:0071111">
    <property type="term" value="F:cyclic-guanylate-specific phosphodiesterase activity"/>
    <property type="evidence" value="ECO:0007669"/>
    <property type="project" value="InterPro"/>
</dbReference>
<dbReference type="PROSITE" id="PS50883">
    <property type="entry name" value="EAL"/>
    <property type="match status" value="1"/>
</dbReference>
<evidence type="ECO:0000259" key="1">
    <source>
        <dbReference type="PROSITE" id="PS50883"/>
    </source>
</evidence>
<dbReference type="SMART" id="SM00052">
    <property type="entry name" value="EAL"/>
    <property type="match status" value="1"/>
</dbReference>
<dbReference type="InterPro" id="IPR035919">
    <property type="entry name" value="EAL_sf"/>
</dbReference>
<organism evidence="2">
    <name type="scientific">gut metagenome</name>
    <dbReference type="NCBI Taxonomy" id="749906"/>
    <lineage>
        <taxon>unclassified sequences</taxon>
        <taxon>metagenomes</taxon>
        <taxon>organismal metagenomes</taxon>
    </lineage>
</organism>
<name>J9GQ93_9ZZZZ</name>
<dbReference type="InterPro" id="IPR001633">
    <property type="entry name" value="EAL_dom"/>
</dbReference>
<dbReference type="InterPro" id="IPR050706">
    <property type="entry name" value="Cyclic-di-GMP_PDE-like"/>
</dbReference>
<gene>
    <name evidence="2" type="ORF">EVA_07290</name>
</gene>
<dbReference type="SUPFAM" id="SSF141868">
    <property type="entry name" value="EAL domain-like"/>
    <property type="match status" value="1"/>
</dbReference>
<dbReference type="AlphaFoldDB" id="J9GQ93"/>
<feature type="domain" description="EAL" evidence="1">
    <location>
        <begin position="1"/>
        <end position="126"/>
    </location>
</feature>
<proteinExistence type="predicted"/>
<dbReference type="Gene3D" id="3.20.20.450">
    <property type="entry name" value="EAL domain"/>
    <property type="match status" value="1"/>
</dbReference>
<comment type="caution">
    <text evidence="2">The sequence shown here is derived from an EMBL/GenBank/DDBJ whole genome shotgun (WGS) entry which is preliminary data.</text>
</comment>
<protein>
    <submittedName>
        <fullName evidence="2">Diguanylate cyclase/phosphodiesterase</fullName>
    </submittedName>
</protein>
<dbReference type="Pfam" id="PF00563">
    <property type="entry name" value="EAL"/>
    <property type="match status" value="1"/>
</dbReference>
<dbReference type="PANTHER" id="PTHR33121">
    <property type="entry name" value="CYCLIC DI-GMP PHOSPHODIESTERASE PDEF"/>
    <property type="match status" value="1"/>
</dbReference>
<sequence length="126" mass="14207">MEITEDAKETNKQAAFSNIAHCKNMGFRIALDDAGDGYTSIADLRDYPIDVVKIDRSILNSAVTSRGAALLRGITFLVHSLDMRVLCEGVETKEQADMLRDLGCDYIQGYYFYRPLPLKEIDRILK</sequence>
<accession>J9GQ93</accession>
<dbReference type="EMBL" id="AMCI01001757">
    <property type="protein sequence ID" value="EJX04603.1"/>
    <property type="molecule type" value="Genomic_DNA"/>
</dbReference>
<reference evidence="2" key="1">
    <citation type="journal article" date="2012" name="PLoS ONE">
        <title>Gene sets for utilization of primary and secondary nutrition supplies in the distal gut of endangered iberian lynx.</title>
        <authorList>
            <person name="Alcaide M."/>
            <person name="Messina E."/>
            <person name="Richter M."/>
            <person name="Bargiela R."/>
            <person name="Peplies J."/>
            <person name="Huws S.A."/>
            <person name="Newbold C.J."/>
            <person name="Golyshin P.N."/>
            <person name="Simon M.A."/>
            <person name="Lopez G."/>
            <person name="Yakimov M.M."/>
            <person name="Ferrer M."/>
        </authorList>
    </citation>
    <scope>NUCLEOTIDE SEQUENCE</scope>
</reference>